<proteinExistence type="predicted"/>
<dbReference type="PROSITE" id="PS51257">
    <property type="entry name" value="PROKAR_LIPOPROTEIN"/>
    <property type="match status" value="1"/>
</dbReference>
<dbReference type="KEGG" id="ctak:4412677_02462"/>
<evidence type="ECO:0000313" key="1">
    <source>
        <dbReference type="EMBL" id="SNV50708.1"/>
    </source>
</evidence>
<organism evidence="1 2">
    <name type="scientific">Chryseobacterium taklimakanense</name>
    <dbReference type="NCBI Taxonomy" id="536441"/>
    <lineage>
        <taxon>Bacteria</taxon>
        <taxon>Pseudomonadati</taxon>
        <taxon>Bacteroidota</taxon>
        <taxon>Flavobacteriia</taxon>
        <taxon>Flavobacteriales</taxon>
        <taxon>Weeksellaceae</taxon>
        <taxon>Chryseobacterium group</taxon>
        <taxon>Chryseobacterium</taxon>
    </lineage>
</organism>
<accession>A0A239XXV8</accession>
<keyword evidence="2" id="KW-1185">Reference proteome</keyword>
<dbReference type="RefSeq" id="WP_095073607.1">
    <property type="nucleotide sequence ID" value="NZ_CP034173.1"/>
</dbReference>
<dbReference type="EMBL" id="LT906465">
    <property type="protein sequence ID" value="SNV50708.1"/>
    <property type="molecule type" value="Genomic_DNA"/>
</dbReference>
<sequence>MKKLIALFLITILAACNSHKVFDNYELSYSKSGGFAPIYENMLIKGNTVNYFFEGQGKKYSKKSTITNAEKQKLYDVIKANDLKTIREDVKKVYDNITTTVKVKSATENTFKDDGSFIVPEHQQRWDNITTEFENFINSKNFRK</sequence>
<dbReference type="Proteomes" id="UP000215196">
    <property type="component" value="Chromosome 1"/>
</dbReference>
<dbReference type="OrthoDB" id="1272958at2"/>
<dbReference type="AlphaFoldDB" id="A0A239XXV8"/>
<protein>
    <submittedName>
        <fullName evidence="1">Uncharacterized protein</fullName>
    </submittedName>
</protein>
<reference evidence="1 2" key="1">
    <citation type="submission" date="2017-06" db="EMBL/GenBank/DDBJ databases">
        <authorList>
            <consortium name="Pathogen Informatics"/>
        </authorList>
    </citation>
    <scope>NUCLEOTIDE SEQUENCE [LARGE SCALE GENOMIC DNA]</scope>
    <source>
        <strain evidence="1 2">NCTC13490</strain>
    </source>
</reference>
<name>A0A239XXV8_9FLAO</name>
<gene>
    <name evidence="1" type="ORF">SAMEA4412677_02462</name>
</gene>
<evidence type="ECO:0000313" key="2">
    <source>
        <dbReference type="Proteomes" id="UP000215196"/>
    </source>
</evidence>